<dbReference type="InterPro" id="IPR003400">
    <property type="entry name" value="ExbD"/>
</dbReference>
<evidence type="ECO:0000256" key="7">
    <source>
        <dbReference type="RuleBase" id="RU003879"/>
    </source>
</evidence>
<keyword evidence="7" id="KW-0813">Transport</keyword>
<dbReference type="Proteomes" id="UP000295729">
    <property type="component" value="Unassembled WGS sequence"/>
</dbReference>
<comment type="similarity">
    <text evidence="2 7">Belongs to the ExbD/TolR family.</text>
</comment>
<organism evidence="9 10">
    <name type="scientific">Marinomonas communis</name>
    <dbReference type="NCBI Taxonomy" id="28254"/>
    <lineage>
        <taxon>Bacteria</taxon>
        <taxon>Pseudomonadati</taxon>
        <taxon>Pseudomonadota</taxon>
        <taxon>Gammaproteobacteria</taxon>
        <taxon>Oceanospirillales</taxon>
        <taxon>Oceanospirillaceae</taxon>
        <taxon>Marinomonas</taxon>
    </lineage>
</organism>
<keyword evidence="4 7" id="KW-0812">Transmembrane</keyword>
<evidence type="ECO:0000256" key="2">
    <source>
        <dbReference type="ARBA" id="ARBA00005811"/>
    </source>
</evidence>
<evidence type="ECO:0000256" key="3">
    <source>
        <dbReference type="ARBA" id="ARBA00022475"/>
    </source>
</evidence>
<proteinExistence type="inferred from homology"/>
<reference evidence="9 10" key="1">
    <citation type="submission" date="2019-03" db="EMBL/GenBank/DDBJ databases">
        <title>Genomic Encyclopedia of Type Strains, Phase IV (KMG-IV): sequencing the most valuable type-strain genomes for metagenomic binning, comparative biology and taxonomic classification.</title>
        <authorList>
            <person name="Goeker M."/>
        </authorList>
    </citation>
    <scope>NUCLEOTIDE SEQUENCE [LARGE SCALE GENOMIC DNA]</scope>
    <source>
        <strain evidence="9 10">DSM 5604</strain>
    </source>
</reference>
<dbReference type="Gene3D" id="3.30.420.270">
    <property type="match status" value="1"/>
</dbReference>
<comment type="subcellular location">
    <subcellularLocation>
        <location evidence="1">Cell membrane</location>
        <topology evidence="1">Single-pass membrane protein</topology>
    </subcellularLocation>
    <subcellularLocation>
        <location evidence="7">Cell membrane</location>
        <topology evidence="7">Single-pass type II membrane protein</topology>
    </subcellularLocation>
</comment>
<keyword evidence="7" id="KW-0653">Protein transport</keyword>
<evidence type="ECO:0000313" key="10">
    <source>
        <dbReference type="Proteomes" id="UP000295729"/>
    </source>
</evidence>
<keyword evidence="3" id="KW-1003">Cell membrane</keyword>
<evidence type="ECO:0000313" key="9">
    <source>
        <dbReference type="EMBL" id="TDR06212.1"/>
    </source>
</evidence>
<dbReference type="Pfam" id="PF02472">
    <property type="entry name" value="ExbD"/>
    <property type="match status" value="1"/>
</dbReference>
<accession>A0A4R6X4F4</accession>
<dbReference type="GO" id="GO:0005886">
    <property type="term" value="C:plasma membrane"/>
    <property type="evidence" value="ECO:0007669"/>
    <property type="project" value="UniProtKB-SubCell"/>
</dbReference>
<evidence type="ECO:0000256" key="4">
    <source>
        <dbReference type="ARBA" id="ARBA00022692"/>
    </source>
</evidence>
<name>A0A4R6X4F4_9GAMM</name>
<gene>
    <name evidence="9" type="ORF">C8D85_3142</name>
</gene>
<dbReference type="EMBL" id="SNZA01000006">
    <property type="protein sequence ID" value="TDR06212.1"/>
    <property type="molecule type" value="Genomic_DNA"/>
</dbReference>
<dbReference type="RefSeq" id="WP_133564489.1">
    <property type="nucleotide sequence ID" value="NZ_SNZA01000006.1"/>
</dbReference>
<feature type="transmembrane region" description="Helical" evidence="8">
    <location>
        <begin position="20"/>
        <end position="38"/>
    </location>
</feature>
<dbReference type="OrthoDB" id="9793581at2"/>
<keyword evidence="5 8" id="KW-1133">Transmembrane helix</keyword>
<dbReference type="GO" id="GO:0015031">
    <property type="term" value="P:protein transport"/>
    <property type="evidence" value="ECO:0007669"/>
    <property type="project" value="UniProtKB-KW"/>
</dbReference>
<keyword evidence="10" id="KW-1185">Reference proteome</keyword>
<evidence type="ECO:0000256" key="5">
    <source>
        <dbReference type="ARBA" id="ARBA00022989"/>
    </source>
</evidence>
<protein>
    <submittedName>
        <fullName evidence="9">Outer membrane transport energization protein ExbD</fullName>
    </submittedName>
</protein>
<dbReference type="GO" id="GO:0022857">
    <property type="term" value="F:transmembrane transporter activity"/>
    <property type="evidence" value="ECO:0007669"/>
    <property type="project" value="InterPro"/>
</dbReference>
<sequence>MNINQKFIAQRDSQAGDDGVIPLINVVFLMLIFFMVAGQIQKSDPIKITPPNSINEQRAATEPNVLIVLGTNGELYLNDDLTKVEDVQSRLSVLFDQASDKDEFWVQVKADGDVSIEALRPLFSEIKASGLTKVSVATQLGKGTE</sequence>
<keyword evidence="6 8" id="KW-0472">Membrane</keyword>
<evidence type="ECO:0000256" key="6">
    <source>
        <dbReference type="ARBA" id="ARBA00023136"/>
    </source>
</evidence>
<dbReference type="PANTHER" id="PTHR30558:SF3">
    <property type="entry name" value="BIOPOLYMER TRANSPORT PROTEIN EXBD-RELATED"/>
    <property type="match status" value="1"/>
</dbReference>
<evidence type="ECO:0000256" key="1">
    <source>
        <dbReference type="ARBA" id="ARBA00004162"/>
    </source>
</evidence>
<dbReference type="AlphaFoldDB" id="A0A4R6X4F4"/>
<dbReference type="PANTHER" id="PTHR30558">
    <property type="entry name" value="EXBD MEMBRANE COMPONENT OF PMF-DRIVEN MACROMOLECULE IMPORT SYSTEM"/>
    <property type="match status" value="1"/>
</dbReference>
<evidence type="ECO:0000256" key="8">
    <source>
        <dbReference type="SAM" id="Phobius"/>
    </source>
</evidence>
<comment type="caution">
    <text evidence="9">The sequence shown here is derived from an EMBL/GenBank/DDBJ whole genome shotgun (WGS) entry which is preliminary data.</text>
</comment>